<dbReference type="NCBIfam" id="TIGR01730">
    <property type="entry name" value="RND_mfp"/>
    <property type="match status" value="1"/>
</dbReference>
<gene>
    <name evidence="5" type="ORF">GFER_04675</name>
</gene>
<evidence type="ECO:0000256" key="1">
    <source>
        <dbReference type="ARBA" id="ARBA00009477"/>
    </source>
</evidence>
<organism evidence="5 6">
    <name type="scientific">Geoalkalibacter ferrihydriticus DSM 17813</name>
    <dbReference type="NCBI Taxonomy" id="1121915"/>
    <lineage>
        <taxon>Bacteria</taxon>
        <taxon>Pseudomonadati</taxon>
        <taxon>Thermodesulfobacteriota</taxon>
        <taxon>Desulfuromonadia</taxon>
        <taxon>Desulfuromonadales</taxon>
        <taxon>Geoalkalibacteraceae</taxon>
        <taxon>Geoalkalibacter</taxon>
    </lineage>
</organism>
<feature type="chain" id="PRO_5002164499" evidence="2">
    <location>
        <begin position="20"/>
        <end position="365"/>
    </location>
</feature>
<dbReference type="Gene3D" id="1.10.287.470">
    <property type="entry name" value="Helix hairpin bin"/>
    <property type="match status" value="1"/>
</dbReference>
<reference evidence="5 6" key="1">
    <citation type="submission" date="2014-12" db="EMBL/GenBank/DDBJ databases">
        <title>Genomes of Geoalkalibacter ferrihydriticus and Geoalkalibacter subterraneus, two haloalkaliphilic metal-reducing members of the Geobacteraceae.</title>
        <authorList>
            <person name="Badalamenti J.P."/>
            <person name="Torres C.I."/>
            <person name="Krajmalnik-Brown R."/>
            <person name="Bond D.R."/>
        </authorList>
    </citation>
    <scope>NUCLEOTIDE SEQUENCE [LARGE SCALE GENOMIC DNA]</scope>
    <source>
        <strain evidence="5 6">DSM 17813</strain>
    </source>
</reference>
<dbReference type="Gene3D" id="2.40.30.170">
    <property type="match status" value="1"/>
</dbReference>
<dbReference type="FunFam" id="2.40.30.170:FF:000010">
    <property type="entry name" value="Efflux RND transporter periplasmic adaptor subunit"/>
    <property type="match status" value="1"/>
</dbReference>
<dbReference type="Gene3D" id="2.40.420.20">
    <property type="match status" value="1"/>
</dbReference>
<sequence length="365" mass="39612">MPALFALLLILLAPLSLHAQPRPGGGPPAALVVTAPVEEGQPRIPTSLVGISEARYSTAVAAEVEGLVESLTARRGRQVEQGAVLAQLRTYRTELALEEARAALGEVQSRIVKAQADRRRARELFDQNFISEEELQSRETEHDALQQSAQSRRAALRSLEDRLARMTIRAPFAGRIAFEATEVGQWVREGDEVVHLDDLSVVHVMVPVPEQHLSLISLGSHARVRFDALPGRDFSGKVSAIIPRADAAARTFPVQVEVANPHSEILGGMLARVSFTHELQQSALLVPKDAYVLRPDDEGFVVRVVEGKAEIVEVRILAAVADTFAVQVRNGRLEAGDRVVIRGNERLRSGQAVREAATNAGDSGS</sequence>
<evidence type="ECO:0000256" key="2">
    <source>
        <dbReference type="SAM" id="SignalP"/>
    </source>
</evidence>
<dbReference type="RefSeq" id="WP_040096487.1">
    <property type="nucleotide sequence ID" value="NZ_JWJD01000001.1"/>
</dbReference>
<feature type="domain" description="CusB-like beta-barrel" evidence="3">
    <location>
        <begin position="204"/>
        <end position="277"/>
    </location>
</feature>
<dbReference type="PANTHER" id="PTHR30469">
    <property type="entry name" value="MULTIDRUG RESISTANCE PROTEIN MDTA"/>
    <property type="match status" value="1"/>
</dbReference>
<comment type="caution">
    <text evidence="5">The sequence shown here is derived from an EMBL/GenBank/DDBJ whole genome shotgun (WGS) entry which is preliminary data.</text>
</comment>
<dbReference type="GO" id="GO:1990281">
    <property type="term" value="C:efflux pump complex"/>
    <property type="evidence" value="ECO:0007669"/>
    <property type="project" value="TreeGrafter"/>
</dbReference>
<protein>
    <submittedName>
        <fullName evidence="5">Uncharacterized protein</fullName>
    </submittedName>
</protein>
<evidence type="ECO:0000313" key="5">
    <source>
        <dbReference type="EMBL" id="KIH77914.1"/>
    </source>
</evidence>
<dbReference type="InterPro" id="IPR006143">
    <property type="entry name" value="RND_pump_MFP"/>
</dbReference>
<dbReference type="Proteomes" id="UP000035068">
    <property type="component" value="Unassembled WGS sequence"/>
</dbReference>
<keyword evidence="2" id="KW-0732">Signal</keyword>
<dbReference type="EMBL" id="JWJD01000001">
    <property type="protein sequence ID" value="KIH77914.1"/>
    <property type="molecule type" value="Genomic_DNA"/>
</dbReference>
<name>A0A0C2DWS0_9BACT</name>
<feature type="domain" description="CzcB-like barrel-sandwich hybrid" evidence="4">
    <location>
        <begin position="58"/>
        <end position="196"/>
    </location>
</feature>
<dbReference type="GO" id="GO:0015562">
    <property type="term" value="F:efflux transmembrane transporter activity"/>
    <property type="evidence" value="ECO:0007669"/>
    <property type="project" value="TreeGrafter"/>
</dbReference>
<evidence type="ECO:0000313" key="6">
    <source>
        <dbReference type="Proteomes" id="UP000035068"/>
    </source>
</evidence>
<evidence type="ECO:0000259" key="4">
    <source>
        <dbReference type="Pfam" id="PF25973"/>
    </source>
</evidence>
<keyword evidence="6" id="KW-1185">Reference proteome</keyword>
<evidence type="ECO:0000259" key="3">
    <source>
        <dbReference type="Pfam" id="PF25954"/>
    </source>
</evidence>
<feature type="signal peptide" evidence="2">
    <location>
        <begin position="1"/>
        <end position="19"/>
    </location>
</feature>
<dbReference type="InterPro" id="IPR058792">
    <property type="entry name" value="Beta-barrel_RND_2"/>
</dbReference>
<dbReference type="Pfam" id="PF25973">
    <property type="entry name" value="BSH_CzcB"/>
    <property type="match status" value="1"/>
</dbReference>
<dbReference type="Pfam" id="PF25954">
    <property type="entry name" value="Beta-barrel_RND_2"/>
    <property type="match status" value="1"/>
</dbReference>
<comment type="similarity">
    <text evidence="1">Belongs to the membrane fusion protein (MFP) (TC 8.A.1) family.</text>
</comment>
<dbReference type="InterPro" id="IPR058647">
    <property type="entry name" value="BSH_CzcB-like"/>
</dbReference>
<accession>A0A0C2DWS0</accession>
<dbReference type="Gene3D" id="2.40.50.100">
    <property type="match status" value="1"/>
</dbReference>
<dbReference type="SUPFAM" id="SSF111369">
    <property type="entry name" value="HlyD-like secretion proteins"/>
    <property type="match status" value="1"/>
</dbReference>
<dbReference type="AlphaFoldDB" id="A0A0C2DWS0"/>
<proteinExistence type="inferred from homology"/>